<proteinExistence type="predicted"/>
<dbReference type="RefSeq" id="XP_029764355.1">
    <property type="nucleotide sequence ID" value="XM_029910324.1"/>
</dbReference>
<dbReference type="HOGENOM" id="CLU_1677498_0_0_1"/>
<organism evidence="1 2">
    <name type="scientific">Aureobasidium pullulans EXF-150</name>
    <dbReference type="NCBI Taxonomy" id="1043002"/>
    <lineage>
        <taxon>Eukaryota</taxon>
        <taxon>Fungi</taxon>
        <taxon>Dikarya</taxon>
        <taxon>Ascomycota</taxon>
        <taxon>Pezizomycotina</taxon>
        <taxon>Dothideomycetes</taxon>
        <taxon>Dothideomycetidae</taxon>
        <taxon>Dothideales</taxon>
        <taxon>Saccotheciaceae</taxon>
        <taxon>Aureobasidium</taxon>
    </lineage>
</organism>
<reference evidence="1 2" key="1">
    <citation type="journal article" date="2014" name="BMC Genomics">
        <title>Genome sequencing of four Aureobasidium pullulans varieties: biotechnological potential, stress tolerance, and description of new species.</title>
        <authorList>
            <person name="Gostin Ar C."/>
            <person name="Ohm R.A."/>
            <person name="Kogej T."/>
            <person name="Sonjak S."/>
            <person name="Turk M."/>
            <person name="Zajc J."/>
            <person name="Zalar P."/>
            <person name="Grube M."/>
            <person name="Sun H."/>
            <person name="Han J."/>
            <person name="Sharma A."/>
            <person name="Chiniquy J."/>
            <person name="Ngan C.Y."/>
            <person name="Lipzen A."/>
            <person name="Barry K."/>
            <person name="Grigoriev I.V."/>
            <person name="Gunde-Cimerman N."/>
        </authorList>
    </citation>
    <scope>NUCLEOTIDE SEQUENCE [LARGE SCALE GENOMIC DNA]</scope>
    <source>
        <strain evidence="1 2">EXF-150</strain>
    </source>
</reference>
<dbReference type="AlphaFoldDB" id="A0A074XRE3"/>
<name>A0A074XRE3_AURPU</name>
<keyword evidence="2" id="KW-1185">Reference proteome</keyword>
<dbReference type="GeneID" id="40752630"/>
<evidence type="ECO:0000313" key="2">
    <source>
        <dbReference type="Proteomes" id="UP000030706"/>
    </source>
</evidence>
<protein>
    <submittedName>
        <fullName evidence="1">Uncharacterized protein</fullName>
    </submittedName>
</protein>
<evidence type="ECO:0000313" key="1">
    <source>
        <dbReference type="EMBL" id="KEQ88168.1"/>
    </source>
</evidence>
<dbReference type="Proteomes" id="UP000030706">
    <property type="component" value="Unassembled WGS sequence"/>
</dbReference>
<accession>A0A074XRE3</accession>
<gene>
    <name evidence="1" type="ORF">M438DRAFT_79085</name>
</gene>
<dbReference type="EMBL" id="KL584975">
    <property type="protein sequence ID" value="KEQ88168.1"/>
    <property type="molecule type" value="Genomic_DNA"/>
</dbReference>
<sequence length="157" mass="18289">MRAHLSDPVSVCDLSRKSVEAWKRGKGYLVYTRRIQLVQFGNIQTTILRDKEVYQVEEAGNNLLLYRPMRESSASALRRLQSCSAVLLMLNCLFCFLRQVFNDRSMSEESFHVMDQLTSTRNTRTEIASFTWTKMVNLSSENKRRSRFTPFDKSTLC</sequence>